<name>A0A069CW82_WEIOS</name>
<evidence type="ECO:0000256" key="4">
    <source>
        <dbReference type="ARBA" id="ARBA00023136"/>
    </source>
</evidence>
<evidence type="ECO:0008006" key="8">
    <source>
        <dbReference type="Google" id="ProtNLM"/>
    </source>
</evidence>
<comment type="subcellular location">
    <subcellularLocation>
        <location evidence="1">Membrane</location>
        <topology evidence="1">Multi-pass membrane protein</topology>
    </subcellularLocation>
</comment>
<feature type="transmembrane region" description="Helical" evidence="5">
    <location>
        <begin position="6"/>
        <end position="30"/>
    </location>
</feature>
<dbReference type="RefSeq" id="WP_027699661.1">
    <property type="nucleotide sequence ID" value="NZ_DF820497.1"/>
</dbReference>
<feature type="transmembrane region" description="Helical" evidence="5">
    <location>
        <begin position="42"/>
        <end position="66"/>
    </location>
</feature>
<protein>
    <recommendedName>
        <fullName evidence="8">DUF4870 domain-containing protein</fullName>
    </recommendedName>
</protein>
<evidence type="ECO:0000256" key="5">
    <source>
        <dbReference type="SAM" id="Phobius"/>
    </source>
</evidence>
<evidence type="ECO:0000256" key="1">
    <source>
        <dbReference type="ARBA" id="ARBA00004141"/>
    </source>
</evidence>
<feature type="transmembrane region" description="Helical" evidence="5">
    <location>
        <begin position="78"/>
        <end position="100"/>
    </location>
</feature>
<keyword evidence="4 5" id="KW-0472">Membrane</keyword>
<evidence type="ECO:0000256" key="3">
    <source>
        <dbReference type="ARBA" id="ARBA00022989"/>
    </source>
</evidence>
<accession>A0A069CW82</accession>
<evidence type="ECO:0000313" key="7">
    <source>
        <dbReference type="Proteomes" id="UP000030643"/>
    </source>
</evidence>
<reference evidence="7" key="1">
    <citation type="journal article" date="2014" name="Genome Announc.">
        <title>Draft genome sequence of Weissella oryzae SG25T, isolated from fermented rice grains.</title>
        <authorList>
            <person name="Tanizawa Y."/>
            <person name="Fujisawa T."/>
            <person name="Mochizuki T."/>
            <person name="Kaminuma E."/>
            <person name="Suzuki Y."/>
            <person name="Nakamura Y."/>
            <person name="Tohno M."/>
        </authorList>
    </citation>
    <scope>NUCLEOTIDE SEQUENCE [LARGE SCALE GENOMIC DNA]</scope>
    <source>
        <strain evidence="7">DSM 25784 / JCM 18191 / LMG 30913 / SG25</strain>
    </source>
</reference>
<dbReference type="STRING" id="1329250.WOSG25_140260"/>
<gene>
    <name evidence="6" type="ORF">WOSG25_140260</name>
</gene>
<dbReference type="Proteomes" id="UP000030643">
    <property type="component" value="Unassembled WGS sequence"/>
</dbReference>
<dbReference type="eggNOG" id="ENOG5032VBI">
    <property type="taxonomic scope" value="Bacteria"/>
</dbReference>
<proteinExistence type="predicted"/>
<dbReference type="AlphaFoldDB" id="A0A069CW82"/>
<organism evidence="6 7">
    <name type="scientific">Weissella oryzae (strain DSM 25784 / JCM 18191 / LMG 30913 / SG25)</name>
    <dbReference type="NCBI Taxonomy" id="1329250"/>
    <lineage>
        <taxon>Bacteria</taxon>
        <taxon>Bacillati</taxon>
        <taxon>Bacillota</taxon>
        <taxon>Bacilli</taxon>
        <taxon>Lactobacillales</taxon>
        <taxon>Lactobacillaceae</taxon>
        <taxon>Weissella</taxon>
    </lineage>
</organism>
<evidence type="ECO:0000256" key="2">
    <source>
        <dbReference type="ARBA" id="ARBA00022692"/>
    </source>
</evidence>
<evidence type="ECO:0000313" key="6">
    <source>
        <dbReference type="EMBL" id="GAK31724.1"/>
    </source>
</evidence>
<keyword evidence="2 5" id="KW-0812">Transmembrane</keyword>
<sequence length="107" mass="11691">MKANRLVSAIAYLSVLIAPVLVALIIWVIADKPDVRANAKKAFWIQIPPFLFIILILILIGVIGLATNSAQITGLTTLIFFAIFALISVILYIYSIVLGIKQLLNAE</sequence>
<dbReference type="InterPro" id="IPR019109">
    <property type="entry name" value="MamF_MmsF"/>
</dbReference>
<keyword evidence="7" id="KW-1185">Reference proteome</keyword>
<dbReference type="EMBL" id="DF820497">
    <property type="protein sequence ID" value="GAK31724.1"/>
    <property type="molecule type" value="Genomic_DNA"/>
</dbReference>
<keyword evidence="3 5" id="KW-1133">Transmembrane helix</keyword>
<dbReference type="OrthoDB" id="2328241at2"/>
<dbReference type="Pfam" id="PF09685">
    <property type="entry name" value="MamF_MmsF"/>
    <property type="match status" value="1"/>
</dbReference>